<comment type="subunit">
    <text evidence="3">Homotetramer.</text>
</comment>
<keyword evidence="4" id="KW-0597">Phosphoprotein</keyword>
<gene>
    <name evidence="16" type="primary">LOC100374791</name>
</gene>
<comment type="similarity">
    <text evidence="2 10">Belongs to the D-isomer specific 2-hydroxyacid dehydrogenase family.</text>
</comment>
<evidence type="ECO:0000256" key="2">
    <source>
        <dbReference type="ARBA" id="ARBA00005854"/>
    </source>
</evidence>
<feature type="domain" description="D-isomer specific 2-hydroxyacid dehydrogenase NAD-binding" evidence="13">
    <location>
        <begin position="129"/>
        <end position="302"/>
    </location>
</feature>
<dbReference type="CDD" id="cd12173">
    <property type="entry name" value="PGDH_4"/>
    <property type="match status" value="1"/>
</dbReference>
<accession>A0ABM0MQ38</accession>
<dbReference type="Gene3D" id="3.30.1330.90">
    <property type="entry name" value="D-3-phosphoglycerate dehydrogenase, domain 3"/>
    <property type="match status" value="1"/>
</dbReference>
<evidence type="ECO:0000256" key="11">
    <source>
        <dbReference type="RuleBase" id="RU363003"/>
    </source>
</evidence>
<evidence type="ECO:0000256" key="9">
    <source>
        <dbReference type="ARBA" id="ARBA00048731"/>
    </source>
</evidence>
<dbReference type="PANTHER" id="PTHR42938">
    <property type="entry name" value="FORMATE DEHYDROGENASE 1"/>
    <property type="match status" value="1"/>
</dbReference>
<dbReference type="NCBIfam" id="TIGR01327">
    <property type="entry name" value="PGDH"/>
    <property type="match status" value="1"/>
</dbReference>
<dbReference type="SUPFAM" id="SSF52283">
    <property type="entry name" value="Formate/glycerate dehydrogenase catalytic domain-like"/>
    <property type="match status" value="1"/>
</dbReference>
<dbReference type="Proteomes" id="UP000694865">
    <property type="component" value="Unplaced"/>
</dbReference>
<evidence type="ECO:0000256" key="4">
    <source>
        <dbReference type="ARBA" id="ARBA00022553"/>
    </source>
</evidence>
<keyword evidence="11" id="KW-0028">Amino-acid biosynthesis</keyword>
<dbReference type="EC" id="1.1.1.95" evidence="11"/>
<dbReference type="SUPFAM" id="SSF51735">
    <property type="entry name" value="NAD(P)-binding Rossmann-fold domains"/>
    <property type="match status" value="1"/>
</dbReference>
<evidence type="ECO:0000256" key="10">
    <source>
        <dbReference type="RuleBase" id="RU003719"/>
    </source>
</evidence>
<dbReference type="PANTHER" id="PTHR42938:SF22">
    <property type="entry name" value="D-3-PHOSPHOGLYCERATE DEHYDROGENASE"/>
    <property type="match status" value="1"/>
</dbReference>
<evidence type="ECO:0000313" key="16">
    <source>
        <dbReference type="RefSeq" id="XP_006822129.1"/>
    </source>
</evidence>
<dbReference type="Gene3D" id="3.40.50.720">
    <property type="entry name" value="NAD(P)-binding Rossmann-like Domain"/>
    <property type="match status" value="2"/>
</dbReference>
<evidence type="ECO:0000256" key="1">
    <source>
        <dbReference type="ARBA" id="ARBA00005216"/>
    </source>
</evidence>
<proteinExistence type="inferred from homology"/>
<evidence type="ECO:0000259" key="12">
    <source>
        <dbReference type="Pfam" id="PF00389"/>
    </source>
</evidence>
<evidence type="ECO:0000256" key="6">
    <source>
        <dbReference type="ARBA" id="ARBA00023002"/>
    </source>
</evidence>
<reference evidence="16" key="1">
    <citation type="submission" date="2025-08" db="UniProtKB">
        <authorList>
            <consortium name="RefSeq"/>
        </authorList>
    </citation>
    <scope>IDENTIFICATION</scope>
    <source>
        <tissue evidence="16">Testes</tissue>
    </source>
</reference>
<dbReference type="PROSITE" id="PS00065">
    <property type="entry name" value="D_2_HYDROXYACID_DH_1"/>
    <property type="match status" value="1"/>
</dbReference>
<dbReference type="GeneID" id="100374791"/>
<dbReference type="SUPFAM" id="SSF143548">
    <property type="entry name" value="Serine metabolism enzymes domain"/>
    <property type="match status" value="1"/>
</dbReference>
<evidence type="ECO:0000256" key="5">
    <source>
        <dbReference type="ARBA" id="ARBA00022990"/>
    </source>
</evidence>
<sequence>MLIRSFTGIFRTVRNASNMAFQLKRVLISDSLDPCCAKILESNGIAVDTNTKLTKEQLVAEIPKYDGLIVRSATKVTAAVIEAATNLKIIGRAGTGVDNIDLNASSKKGVIVMNTPSGNTLSAAEHTCAMICAMSRNIPQAHMSMKSGKWDRKAFMGSELYGKTLGIIGLGRIGKEVALRMQSFGMTTIGFDPIIPASVSAEFNTEWMTLDKLWPLADYITVHTPLIPQTKGLLNDETFGKCKKGVHVLNIARGGIIDEDALARALKSGQCGGAALDVFVEEPPTNRDLVDHPNLVATPHLGASTAEAQKRVAEEIGQQFVDLVQGKRLEGGVNAMALSNALQPGTRPLVALGQGLGAVAAALAGKITNKTTVKINTYGPDLQSAASFLGAAVSVGLLKVQIANSLNLVNAPFYAKEIGVKVRLVTNYYVFWMALKFSF</sequence>
<dbReference type="InterPro" id="IPR036291">
    <property type="entry name" value="NAD(P)-bd_dom_sf"/>
</dbReference>
<comment type="pathway">
    <text evidence="1 11">Amino-acid biosynthesis; L-serine biosynthesis; L-serine from 3-phospho-D-glycerate: step 1/3.</text>
</comment>
<feature type="domain" description="D-isomer specific 2-hydroxyacid dehydrogenase catalytic" evidence="12">
    <location>
        <begin position="26"/>
        <end position="334"/>
    </location>
</feature>
<evidence type="ECO:0000259" key="14">
    <source>
        <dbReference type="Pfam" id="PF19304"/>
    </source>
</evidence>
<protein>
    <recommendedName>
        <fullName evidence="11">D-3-phosphoglycerate dehydrogenase</fullName>
        <ecNumber evidence="11">1.1.1.95</ecNumber>
    </recommendedName>
</protein>
<keyword evidence="6 10" id="KW-0560">Oxidoreductase</keyword>
<keyword evidence="5" id="KW-0007">Acetylation</keyword>
<dbReference type="Pfam" id="PF00389">
    <property type="entry name" value="2-Hacid_dh"/>
    <property type="match status" value="1"/>
</dbReference>
<keyword evidence="8 11" id="KW-0718">Serine biosynthesis</keyword>
<feature type="domain" description="D-3-phosphoglycerate dehydrogenase ASB" evidence="14">
    <location>
        <begin position="347"/>
        <end position="426"/>
    </location>
</feature>
<dbReference type="InterPro" id="IPR006236">
    <property type="entry name" value="PGDH"/>
</dbReference>
<dbReference type="InterPro" id="IPR045626">
    <property type="entry name" value="PGDH_ASB_dom"/>
</dbReference>
<name>A0ABM0MQ38_SACKO</name>
<evidence type="ECO:0000313" key="15">
    <source>
        <dbReference type="Proteomes" id="UP000694865"/>
    </source>
</evidence>
<dbReference type="InterPro" id="IPR029752">
    <property type="entry name" value="D-isomer_DH_CS1"/>
</dbReference>
<dbReference type="Pfam" id="PF19304">
    <property type="entry name" value="PGDH_inter"/>
    <property type="match status" value="1"/>
</dbReference>
<evidence type="ECO:0000256" key="3">
    <source>
        <dbReference type="ARBA" id="ARBA00011881"/>
    </source>
</evidence>
<dbReference type="RefSeq" id="XP_006822129.1">
    <property type="nucleotide sequence ID" value="XM_006822066.1"/>
</dbReference>
<dbReference type="InterPro" id="IPR006140">
    <property type="entry name" value="D-isomer_DH_NAD-bd"/>
</dbReference>
<dbReference type="InterPro" id="IPR006139">
    <property type="entry name" value="D-isomer_2_OHA_DH_cat_dom"/>
</dbReference>
<organism evidence="15 16">
    <name type="scientific">Saccoglossus kowalevskii</name>
    <name type="common">Acorn worm</name>
    <dbReference type="NCBI Taxonomy" id="10224"/>
    <lineage>
        <taxon>Eukaryota</taxon>
        <taxon>Metazoa</taxon>
        <taxon>Hemichordata</taxon>
        <taxon>Enteropneusta</taxon>
        <taxon>Harrimaniidae</taxon>
        <taxon>Saccoglossus</taxon>
    </lineage>
</organism>
<comment type="catalytic activity">
    <reaction evidence="9 11">
        <text>(2R)-3-phosphoglycerate + NAD(+) = 3-phosphooxypyruvate + NADH + H(+)</text>
        <dbReference type="Rhea" id="RHEA:12641"/>
        <dbReference type="ChEBI" id="CHEBI:15378"/>
        <dbReference type="ChEBI" id="CHEBI:18110"/>
        <dbReference type="ChEBI" id="CHEBI:57540"/>
        <dbReference type="ChEBI" id="CHEBI:57945"/>
        <dbReference type="ChEBI" id="CHEBI:58272"/>
        <dbReference type="EC" id="1.1.1.95"/>
    </reaction>
</comment>
<evidence type="ECO:0000259" key="13">
    <source>
        <dbReference type="Pfam" id="PF02826"/>
    </source>
</evidence>
<evidence type="ECO:0000256" key="8">
    <source>
        <dbReference type="ARBA" id="ARBA00023299"/>
    </source>
</evidence>
<keyword evidence="15" id="KW-1185">Reference proteome</keyword>
<dbReference type="InterPro" id="IPR029009">
    <property type="entry name" value="ASB_dom_sf"/>
</dbReference>
<keyword evidence="7 11" id="KW-0520">NAD</keyword>
<dbReference type="Pfam" id="PF02826">
    <property type="entry name" value="2-Hacid_dh_C"/>
    <property type="match status" value="1"/>
</dbReference>
<evidence type="ECO:0000256" key="7">
    <source>
        <dbReference type="ARBA" id="ARBA00023027"/>
    </source>
</evidence>